<dbReference type="Pfam" id="PF10671">
    <property type="entry name" value="TcpQ"/>
    <property type="match status" value="1"/>
</dbReference>
<feature type="signal peptide" evidence="2">
    <location>
        <begin position="1"/>
        <end position="29"/>
    </location>
</feature>
<evidence type="ECO:0000259" key="3">
    <source>
        <dbReference type="Pfam" id="PF10671"/>
    </source>
</evidence>
<evidence type="ECO:0000256" key="1">
    <source>
        <dbReference type="SAM" id="MobiDB-lite"/>
    </source>
</evidence>
<reference evidence="4 5" key="1">
    <citation type="submission" date="2023-07" db="EMBL/GenBank/DDBJ databases">
        <authorList>
            <person name="Peeters C."/>
        </authorList>
    </citation>
    <scope>NUCLEOTIDE SEQUENCE [LARGE SCALE GENOMIC DNA]</scope>
    <source>
        <strain evidence="4 5">LMG 18095</strain>
    </source>
</reference>
<dbReference type="EMBL" id="CATZAR010000023">
    <property type="protein sequence ID" value="CAJ0807042.1"/>
    <property type="molecule type" value="Genomic_DNA"/>
</dbReference>
<evidence type="ECO:0000313" key="4">
    <source>
        <dbReference type="EMBL" id="CAJ0807042.1"/>
    </source>
</evidence>
<organism evidence="4 5">
    <name type="scientific">Ralstonia thomasii</name>
    <dbReference type="NCBI Taxonomy" id="3058596"/>
    <lineage>
        <taxon>Bacteria</taxon>
        <taxon>Pseudomonadati</taxon>
        <taxon>Pseudomonadota</taxon>
        <taxon>Betaproteobacteria</taxon>
        <taxon>Burkholderiales</taxon>
        <taxon>Burkholderiaceae</taxon>
        <taxon>Ralstonia</taxon>
    </lineage>
</organism>
<feature type="domain" description="Toxin co-regulated pilus biosynthesis protein Q C-terminal" evidence="3">
    <location>
        <begin position="119"/>
        <end position="195"/>
    </location>
</feature>
<feature type="compositionally biased region" description="Low complexity" evidence="1">
    <location>
        <begin position="35"/>
        <end position="51"/>
    </location>
</feature>
<gene>
    <name evidence="4" type="ORF">LMG18095_04541</name>
</gene>
<keyword evidence="5" id="KW-1185">Reference proteome</keyword>
<dbReference type="Proteomes" id="UP001189773">
    <property type="component" value="Unassembled WGS sequence"/>
</dbReference>
<feature type="region of interest" description="Disordered" evidence="1">
    <location>
        <begin position="29"/>
        <end position="109"/>
    </location>
</feature>
<dbReference type="Gene3D" id="3.55.50.70">
    <property type="match status" value="1"/>
</dbReference>
<accession>A0ABM9JXQ1</accession>
<protein>
    <recommendedName>
        <fullName evidence="3">Toxin co-regulated pilus biosynthesis protein Q C-terminal domain-containing protein</fullName>
    </recommendedName>
</protein>
<evidence type="ECO:0000256" key="2">
    <source>
        <dbReference type="SAM" id="SignalP"/>
    </source>
</evidence>
<name>A0ABM9JXQ1_9RALS</name>
<dbReference type="RefSeq" id="WP_430715400.1">
    <property type="nucleotide sequence ID" value="NZ_CATZAR010000023.1"/>
</dbReference>
<evidence type="ECO:0000313" key="5">
    <source>
        <dbReference type="Proteomes" id="UP001189773"/>
    </source>
</evidence>
<keyword evidence="2" id="KW-0732">Signal</keyword>
<feature type="compositionally biased region" description="Low complexity" evidence="1">
    <location>
        <begin position="95"/>
        <end position="109"/>
    </location>
</feature>
<comment type="caution">
    <text evidence="4">The sequence shown here is derived from an EMBL/GenBank/DDBJ whole genome shotgun (WGS) entry which is preliminary data.</text>
</comment>
<feature type="chain" id="PRO_5046299425" description="Toxin co-regulated pilus biosynthesis protein Q C-terminal domain-containing protein" evidence="2">
    <location>
        <begin position="30"/>
        <end position="205"/>
    </location>
</feature>
<proteinExistence type="predicted"/>
<sequence length="205" mass="22139">MRSTNLYLRRAGLALCLLAGFGMTFGSHARTTRPQSAQSDWQQQSDGSWQQVADSKTNWEPPPGEGWQLLGGGTTKQDAPGRTLPPTSKSPDRTSAAAQPAISAARAATPAVPEAASNTWSVTPADQNLRMLLSRWASAAGWQVVWKVDRDVPLEGGAQFNGDFKRAVRDALHSTDGSDFPLQPCFHTNAVVRVISATVRCHRTE</sequence>
<dbReference type="InterPro" id="IPR018927">
    <property type="entry name" value="Pilus_synth_Q_C"/>
</dbReference>